<dbReference type="Gene3D" id="3.40.50.720">
    <property type="entry name" value="NAD(P)-binding Rossmann-like Domain"/>
    <property type="match status" value="1"/>
</dbReference>
<dbReference type="SUPFAM" id="SSF53244">
    <property type="entry name" value="MurD-like peptide ligases, peptide-binding domain"/>
    <property type="match status" value="1"/>
</dbReference>
<comment type="pathway">
    <text evidence="2 7 8">Cell wall biogenesis; peptidoglycan biosynthesis.</text>
</comment>
<dbReference type="OrthoDB" id="9809796at2"/>
<keyword evidence="7 8" id="KW-0131">Cell cycle</keyword>
<evidence type="ECO:0000313" key="11">
    <source>
        <dbReference type="EMBL" id="KXI30907.1"/>
    </source>
</evidence>
<comment type="similarity">
    <text evidence="7">Belongs to the MurCDEF family.</text>
</comment>
<evidence type="ECO:0000256" key="1">
    <source>
        <dbReference type="ARBA" id="ARBA00004496"/>
    </source>
</evidence>
<dbReference type="GO" id="GO:0051301">
    <property type="term" value="P:cell division"/>
    <property type="evidence" value="ECO:0007669"/>
    <property type="project" value="UniProtKB-KW"/>
</dbReference>
<comment type="caution">
    <text evidence="11">The sequence shown here is derived from an EMBL/GenBank/DDBJ whole genome shotgun (WGS) entry which is preliminary data.</text>
</comment>
<dbReference type="Proteomes" id="UP000070299">
    <property type="component" value="Unassembled WGS sequence"/>
</dbReference>
<dbReference type="NCBIfam" id="TIGR01087">
    <property type="entry name" value="murD"/>
    <property type="match status" value="1"/>
</dbReference>
<keyword evidence="5 7" id="KW-0547">Nucleotide-binding</keyword>
<sequence length="435" mass="46063">MASVSLVDKNIVVVGMGLTGLSCVQFLLAQGANVTAMDSRSELSIKVDVPLYLGEFDAAKLYKADLVVVSPGVSLQTPAIQQAVEAGVNVIGDIELFARFNTLPVIAITGSNGKSTVTHLVVEMCKAAGMKVLMGGNIGVPALDLLEQEADIVVLELSSFQLETTQSLKPLAATILNFCDDHLDRHGNMQNYQRIKHLIYHNAKYVVASRDEVATQPIKQQMDLSFGLSASTQGFSWDKSSATILLDAKVFLSSSECLLVGAHNMLNIQAAAGLALLAGVDINAVKQGAKSFGGLAHRCQTVSMLNGVRWINDSKATNVGATQAAIQGIAENCQGRLVLIAGGEGKGADFSPLADLLKGSVDLLITLGKDGDKIAALKSDTVKVVSLEQAVKVAFDYAQPQDIVMLSPACASLDMFNNYQHRGECFIKAVQALSL</sequence>
<evidence type="ECO:0000256" key="5">
    <source>
        <dbReference type="ARBA" id="ARBA00022741"/>
    </source>
</evidence>
<feature type="binding site" evidence="7">
    <location>
        <begin position="110"/>
        <end position="116"/>
    </location>
    <ligand>
        <name>ATP</name>
        <dbReference type="ChEBI" id="CHEBI:30616"/>
    </ligand>
</feature>
<organism evidence="11 12">
    <name type="scientific">Paraglaciecola hydrolytica</name>
    <dbReference type="NCBI Taxonomy" id="1799789"/>
    <lineage>
        <taxon>Bacteria</taxon>
        <taxon>Pseudomonadati</taxon>
        <taxon>Pseudomonadota</taxon>
        <taxon>Gammaproteobacteria</taxon>
        <taxon>Alteromonadales</taxon>
        <taxon>Alteromonadaceae</taxon>
        <taxon>Paraglaciecola</taxon>
    </lineage>
</organism>
<name>A0A136A6R1_9ALTE</name>
<evidence type="ECO:0000259" key="10">
    <source>
        <dbReference type="Pfam" id="PF08245"/>
    </source>
</evidence>
<dbReference type="GO" id="GO:0071555">
    <property type="term" value="P:cell wall organization"/>
    <property type="evidence" value="ECO:0007669"/>
    <property type="project" value="UniProtKB-KW"/>
</dbReference>
<feature type="domain" description="Mur ligase central" evidence="10">
    <location>
        <begin position="108"/>
        <end position="275"/>
    </location>
</feature>
<keyword evidence="7 8" id="KW-0961">Cell wall biogenesis/degradation</keyword>
<dbReference type="Gene3D" id="3.40.1190.10">
    <property type="entry name" value="Mur-like, catalytic domain"/>
    <property type="match status" value="1"/>
</dbReference>
<reference evidence="12" key="1">
    <citation type="submission" date="2016-02" db="EMBL/GenBank/DDBJ databases">
        <authorList>
            <person name="Schultz-Johansen M."/>
            <person name="Glaring M.A."/>
            <person name="Bech P.K."/>
            <person name="Stougaard P."/>
        </authorList>
    </citation>
    <scope>NUCLEOTIDE SEQUENCE [LARGE SCALE GENOMIC DNA]</scope>
    <source>
        <strain evidence="12">S66</strain>
    </source>
</reference>
<keyword evidence="7 8" id="KW-0133">Cell shape</keyword>
<keyword evidence="3 7" id="KW-0963">Cytoplasm</keyword>
<dbReference type="EMBL" id="LSNE01000001">
    <property type="protein sequence ID" value="KXI30907.1"/>
    <property type="molecule type" value="Genomic_DNA"/>
</dbReference>
<dbReference type="Pfam" id="PF02875">
    <property type="entry name" value="Mur_ligase_C"/>
    <property type="match status" value="1"/>
</dbReference>
<dbReference type="InterPro" id="IPR004101">
    <property type="entry name" value="Mur_ligase_C"/>
</dbReference>
<dbReference type="RefSeq" id="WP_068370688.1">
    <property type="nucleotide sequence ID" value="NZ_LSNE01000001.1"/>
</dbReference>
<feature type="domain" description="Mur ligase C-terminal" evidence="9">
    <location>
        <begin position="297"/>
        <end position="410"/>
    </location>
</feature>
<dbReference type="Pfam" id="PF08245">
    <property type="entry name" value="Mur_ligase_M"/>
    <property type="match status" value="1"/>
</dbReference>
<dbReference type="UniPathway" id="UPA00219"/>
<evidence type="ECO:0000259" key="9">
    <source>
        <dbReference type="Pfam" id="PF02875"/>
    </source>
</evidence>
<dbReference type="InterPro" id="IPR036615">
    <property type="entry name" value="Mur_ligase_C_dom_sf"/>
</dbReference>
<comment type="function">
    <text evidence="7 8">Cell wall formation. Catalyzes the addition of glutamate to the nucleotide precursor UDP-N-acetylmuramoyl-L-alanine (UMA).</text>
</comment>
<evidence type="ECO:0000256" key="4">
    <source>
        <dbReference type="ARBA" id="ARBA00022598"/>
    </source>
</evidence>
<dbReference type="GO" id="GO:0008764">
    <property type="term" value="F:UDP-N-acetylmuramoylalanine-D-glutamate ligase activity"/>
    <property type="evidence" value="ECO:0007669"/>
    <property type="project" value="UniProtKB-UniRule"/>
</dbReference>
<evidence type="ECO:0000256" key="7">
    <source>
        <dbReference type="HAMAP-Rule" id="MF_00639"/>
    </source>
</evidence>
<dbReference type="STRING" id="1799789.AX660_00090"/>
<comment type="subcellular location">
    <subcellularLocation>
        <location evidence="1 7 8">Cytoplasm</location>
    </subcellularLocation>
</comment>
<dbReference type="EC" id="6.3.2.9" evidence="7 8"/>
<proteinExistence type="inferred from homology"/>
<dbReference type="GO" id="GO:0005737">
    <property type="term" value="C:cytoplasm"/>
    <property type="evidence" value="ECO:0007669"/>
    <property type="project" value="UniProtKB-SubCell"/>
</dbReference>
<dbReference type="Pfam" id="PF21799">
    <property type="entry name" value="MurD-like_N"/>
    <property type="match status" value="1"/>
</dbReference>
<keyword evidence="7 8" id="KW-0573">Peptidoglycan synthesis</keyword>
<evidence type="ECO:0000256" key="8">
    <source>
        <dbReference type="RuleBase" id="RU003664"/>
    </source>
</evidence>
<dbReference type="GO" id="GO:0009252">
    <property type="term" value="P:peptidoglycan biosynthetic process"/>
    <property type="evidence" value="ECO:0007669"/>
    <property type="project" value="UniProtKB-UniRule"/>
</dbReference>
<comment type="catalytic activity">
    <reaction evidence="7 8">
        <text>UDP-N-acetyl-alpha-D-muramoyl-L-alanine + D-glutamate + ATP = UDP-N-acetyl-alpha-D-muramoyl-L-alanyl-D-glutamate + ADP + phosphate + H(+)</text>
        <dbReference type="Rhea" id="RHEA:16429"/>
        <dbReference type="ChEBI" id="CHEBI:15378"/>
        <dbReference type="ChEBI" id="CHEBI:29986"/>
        <dbReference type="ChEBI" id="CHEBI:30616"/>
        <dbReference type="ChEBI" id="CHEBI:43474"/>
        <dbReference type="ChEBI" id="CHEBI:83898"/>
        <dbReference type="ChEBI" id="CHEBI:83900"/>
        <dbReference type="ChEBI" id="CHEBI:456216"/>
        <dbReference type="EC" id="6.3.2.9"/>
    </reaction>
</comment>
<gene>
    <name evidence="7" type="primary">murD</name>
    <name evidence="11" type="ORF">AX660_00090</name>
</gene>
<keyword evidence="6 7" id="KW-0067">ATP-binding</keyword>
<dbReference type="InterPro" id="IPR013221">
    <property type="entry name" value="Mur_ligase_cen"/>
</dbReference>
<dbReference type="SUPFAM" id="SSF51984">
    <property type="entry name" value="MurCD N-terminal domain"/>
    <property type="match status" value="1"/>
</dbReference>
<keyword evidence="12" id="KW-1185">Reference proteome</keyword>
<dbReference type="Gene3D" id="3.90.190.20">
    <property type="entry name" value="Mur ligase, C-terminal domain"/>
    <property type="match status" value="1"/>
</dbReference>
<dbReference type="InterPro" id="IPR005762">
    <property type="entry name" value="MurD"/>
</dbReference>
<dbReference type="InterPro" id="IPR036565">
    <property type="entry name" value="Mur-like_cat_sf"/>
</dbReference>
<evidence type="ECO:0000256" key="2">
    <source>
        <dbReference type="ARBA" id="ARBA00004752"/>
    </source>
</evidence>
<dbReference type="GO" id="GO:0005524">
    <property type="term" value="F:ATP binding"/>
    <property type="evidence" value="ECO:0007669"/>
    <property type="project" value="UniProtKB-UniRule"/>
</dbReference>
<keyword evidence="4 7" id="KW-0436">Ligase</keyword>
<accession>A0A136A6R1</accession>
<dbReference type="PANTHER" id="PTHR43692">
    <property type="entry name" value="UDP-N-ACETYLMURAMOYLALANINE--D-GLUTAMATE LIGASE"/>
    <property type="match status" value="1"/>
</dbReference>
<dbReference type="GO" id="GO:0008360">
    <property type="term" value="P:regulation of cell shape"/>
    <property type="evidence" value="ECO:0007669"/>
    <property type="project" value="UniProtKB-KW"/>
</dbReference>
<dbReference type="AlphaFoldDB" id="A0A136A6R1"/>
<protein>
    <recommendedName>
        <fullName evidence="7 8">UDP-N-acetylmuramoylalanine--D-glutamate ligase</fullName>
        <ecNumber evidence="7 8">6.3.2.9</ecNumber>
    </recommendedName>
    <alternativeName>
        <fullName evidence="7">D-glutamic acid-adding enzyme</fullName>
    </alternativeName>
    <alternativeName>
        <fullName evidence="7">UDP-N-acetylmuramoyl-L-alanyl-D-glutamate synthetase</fullName>
    </alternativeName>
</protein>
<dbReference type="HAMAP" id="MF_00639">
    <property type="entry name" value="MurD"/>
    <property type="match status" value="1"/>
</dbReference>
<dbReference type="PANTHER" id="PTHR43692:SF1">
    <property type="entry name" value="UDP-N-ACETYLMURAMOYLALANINE--D-GLUTAMATE LIGASE"/>
    <property type="match status" value="1"/>
</dbReference>
<evidence type="ECO:0000256" key="6">
    <source>
        <dbReference type="ARBA" id="ARBA00022840"/>
    </source>
</evidence>
<evidence type="ECO:0000256" key="3">
    <source>
        <dbReference type="ARBA" id="ARBA00022490"/>
    </source>
</evidence>
<dbReference type="SUPFAM" id="SSF53623">
    <property type="entry name" value="MurD-like peptide ligases, catalytic domain"/>
    <property type="match status" value="1"/>
</dbReference>
<evidence type="ECO:0000313" key="12">
    <source>
        <dbReference type="Proteomes" id="UP000070299"/>
    </source>
</evidence>
<keyword evidence="7 8" id="KW-0132">Cell division</keyword>